<reference evidence="2" key="1">
    <citation type="submission" date="2020-07" db="EMBL/GenBank/DDBJ databases">
        <authorList>
            <person name="Ferguson B K."/>
        </authorList>
    </citation>
    <scope>NUCLEOTIDE SEQUENCE</scope>
    <source>
        <strain evidence="2">L06</strain>
    </source>
</reference>
<protein>
    <recommendedName>
        <fullName evidence="1">Reverse transcriptase domain-containing protein</fullName>
    </recommendedName>
</protein>
<dbReference type="AlphaFoldDB" id="A0A6V7JM56"/>
<accession>A0A6V7JM56</accession>
<dbReference type="Pfam" id="PF00078">
    <property type="entry name" value="RVT_1"/>
    <property type="match status" value="1"/>
</dbReference>
<dbReference type="PROSITE" id="PS50878">
    <property type="entry name" value="RT_POL"/>
    <property type="match status" value="1"/>
</dbReference>
<dbReference type="PANTHER" id="PTHR47510">
    <property type="entry name" value="REVERSE TRANSCRIPTASE DOMAIN-CONTAINING PROTEIN"/>
    <property type="match status" value="1"/>
</dbReference>
<evidence type="ECO:0000313" key="2">
    <source>
        <dbReference type="EMBL" id="CAD1551359.1"/>
    </source>
</evidence>
<evidence type="ECO:0000259" key="1">
    <source>
        <dbReference type="PROSITE" id="PS50878"/>
    </source>
</evidence>
<gene>
    <name evidence="2" type="ORF">BBRV_LOCUS52520</name>
</gene>
<organism evidence="2">
    <name type="scientific">Bracon brevicornis</name>
    <dbReference type="NCBI Taxonomy" id="1563983"/>
    <lineage>
        <taxon>Eukaryota</taxon>
        <taxon>Metazoa</taxon>
        <taxon>Ecdysozoa</taxon>
        <taxon>Arthropoda</taxon>
        <taxon>Hexapoda</taxon>
        <taxon>Insecta</taxon>
        <taxon>Pterygota</taxon>
        <taxon>Neoptera</taxon>
        <taxon>Endopterygota</taxon>
        <taxon>Hymenoptera</taxon>
        <taxon>Apocrita</taxon>
        <taxon>Ichneumonoidea</taxon>
        <taxon>Braconidae</taxon>
        <taxon>Braconinae</taxon>
        <taxon>Bracon</taxon>
    </lineage>
</organism>
<dbReference type="PANTHER" id="PTHR47510:SF3">
    <property type="entry name" value="ENDO_EXONUCLEASE_PHOSPHATASE DOMAIN-CONTAINING PROTEIN"/>
    <property type="match status" value="1"/>
</dbReference>
<proteinExistence type="predicted"/>
<name>A0A6V7JM56_9HYME</name>
<dbReference type="EMBL" id="CADCXW020000017">
    <property type="protein sequence ID" value="CAD1551359.1"/>
    <property type="molecule type" value="Genomic_DNA"/>
</dbReference>
<sequence length="448" mass="52262">MGDLNIDLGNENSDDYKHLRQTCEFLGMHILPFKNTHHSAESDSWLDVIMVTDPEKILDTFQNHVSLSHHDLIGAKLNMKTSKLEPRTIVYRNFENFNENDYLQDLKKHDWEKIFSAELIDEKVLHFTRYITDTINQHAPLRITNVKKPPAPWLTSEVKTLMRERDAKRAKARKTKNKKDFDEYRRLRDETSRMVKWAKMKNHGEKIENCQKSNDLWKTLRHNGLIKNNNKESEIMVDINDLAKYYSEVGKNDNENSENGHYRKTNRYKENKNNKNGMGYFSLKRIDEAKLLGALGKPNQKSLGPDQLSGNLIKMSLPVCLESLLHIMNCSITKSVFPQAWKYALIKPIPKKKEAEDLADYRPISLTCYLAKVLEKLVAEQVMIYLEENSLLNKYQSGFRKNMNTQAALLNVIGDMKWAIDQRKISILVLFDYSKAFDRVDHNILIKN</sequence>
<dbReference type="CDD" id="cd01650">
    <property type="entry name" value="RT_nLTR_like"/>
    <property type="match status" value="1"/>
</dbReference>
<feature type="domain" description="Reverse transcriptase" evidence="1">
    <location>
        <begin position="330"/>
        <end position="448"/>
    </location>
</feature>
<dbReference type="InterPro" id="IPR000477">
    <property type="entry name" value="RT_dom"/>
</dbReference>